<dbReference type="GO" id="GO:0016050">
    <property type="term" value="P:vesicle organization"/>
    <property type="evidence" value="ECO:0007669"/>
    <property type="project" value="TreeGrafter"/>
</dbReference>
<evidence type="ECO:0000256" key="1">
    <source>
        <dbReference type="ARBA" id="ARBA00004370"/>
    </source>
</evidence>
<keyword evidence="3 6" id="KW-0472">Membrane</keyword>
<sequence>MMKNGFSLIFAAVLLLAPVDLTVSSDKCKIQQEMFSNFTKSGRSADFYYFKNDTKETIQLTWAGDEIGVIILVTMSESDQGLGQPSDIYRSIDNGKTFDRITANLGENIYIKRENGLQTRKILHGMRKIYIICHDITSRNNSLIYSTPDSGNSWTKSILPFILNGKLKFSPRDSESKLVLTMDKHTRTLFVSEDGGLIWKTAQHDVQEYFWSGFTVDSKNTIYALHGASTKTNANRNAFTLSKSVDGGETWTQILSDVRKIWAPEALRSDVDIDEDGTNSQYEPSGRFLYASHFIDKEKGTLRLSVSDDGGNNFRQVYLPTVFSDRFFSVLEIERDCVFLHVDEPGDTGHGVLYVSDSTGTVFTESLRRHFYPNNAPVTDFYRVSSMPGTFLATQLNPDTTLRTVITHDRGATWHALPVPEGLACESPPPRANMAERQARSVNPVPAERLKATNAINSNATKETLAAVCGLQVSNQFSLRNRVVASPPLATSTARGLIAVHGHVATHLKTTPADVFISTDGGYTWHKGLDGPHHYQIANRGGLIVAVPADTLWVDILRFSTDGGRCWHNIPLTPSTKHHSSYFTSKSSPSLTTTATPSTVTSTFASQQETLLSSSAMSMEDETVVFTGLVTEPGGRAMTVAVYGYGTLSQRWRVAVVDFANNGFITKNCSIDDYELWYPHQTDAGSGHANDGCLLGVKEVSYRLKEDSLCFSNVEFRIPQSYEICACTELDYECEYGYWREFGGGGKCVVNPHAPPLDICDLVGQEVSDHLMEMVGYRRIPGDRCEGGWQPPLSNQSFEDRTLHCPPKRKAFGLPAQVITIVVALLIFVTCLGAVIWSRCRHKCQNLHHRSHFRGIFQRCVHNSRLTPQNGLKSNPLFQNTVFFSNEDIDTTKEIPSNFTMPKVAFSVPQHLVHSNVVSAVAHAVNQCGIGGGKGSEDRLDLLENEEGLGEEEEEAPSTNPANTNLANNQQGSMGDLLY</sequence>
<feature type="compositionally biased region" description="Polar residues" evidence="5">
    <location>
        <begin position="957"/>
        <end position="973"/>
    </location>
</feature>
<evidence type="ECO:0000256" key="4">
    <source>
        <dbReference type="ARBA" id="ARBA00023180"/>
    </source>
</evidence>
<dbReference type="Gene3D" id="2.130.10.10">
    <property type="entry name" value="YVTN repeat-like/Quinoprotein amine dehydrogenase"/>
    <property type="match status" value="2"/>
</dbReference>
<keyword evidence="6" id="KW-0812">Transmembrane</keyword>
<dbReference type="Gene3D" id="3.30.60.270">
    <property type="match status" value="1"/>
</dbReference>
<dbReference type="Pfam" id="PF15902">
    <property type="entry name" value="Sortilin-Vps10"/>
    <property type="match status" value="1"/>
</dbReference>
<evidence type="ECO:0000259" key="8">
    <source>
        <dbReference type="SMART" id="SM00602"/>
    </source>
</evidence>
<evidence type="ECO:0000256" key="5">
    <source>
        <dbReference type="SAM" id="MobiDB-lite"/>
    </source>
</evidence>
<accession>A0A5K3EK16</accession>
<feature type="chain" id="PRO_5024312587" evidence="7">
    <location>
        <begin position="25"/>
        <end position="979"/>
    </location>
</feature>
<dbReference type="PANTHER" id="PTHR12106:SF23">
    <property type="entry name" value="SORTILIN"/>
    <property type="match status" value="1"/>
</dbReference>
<organism evidence="9">
    <name type="scientific">Mesocestoides corti</name>
    <name type="common">Flatworm</name>
    <dbReference type="NCBI Taxonomy" id="53468"/>
    <lineage>
        <taxon>Eukaryota</taxon>
        <taxon>Metazoa</taxon>
        <taxon>Spiralia</taxon>
        <taxon>Lophotrochozoa</taxon>
        <taxon>Platyhelminthes</taxon>
        <taxon>Cestoda</taxon>
        <taxon>Eucestoda</taxon>
        <taxon>Cyclophyllidea</taxon>
        <taxon>Mesocestoididae</taxon>
        <taxon>Mesocestoides</taxon>
    </lineage>
</organism>
<evidence type="ECO:0000256" key="6">
    <source>
        <dbReference type="SAM" id="Phobius"/>
    </source>
</evidence>
<keyword evidence="6" id="KW-1133">Transmembrane helix</keyword>
<dbReference type="CDD" id="cd15482">
    <property type="entry name" value="Sialidase_non-viral"/>
    <property type="match status" value="1"/>
</dbReference>
<keyword evidence="7" id="KW-0732">Signal</keyword>
<evidence type="ECO:0000313" key="9">
    <source>
        <dbReference type="WBParaSite" id="MCU_001123-RA"/>
    </source>
</evidence>
<keyword evidence="4" id="KW-0325">Glycoprotein</keyword>
<evidence type="ECO:0000256" key="2">
    <source>
        <dbReference type="ARBA" id="ARBA00022737"/>
    </source>
</evidence>
<dbReference type="AlphaFoldDB" id="A0A5K3EK16"/>
<proteinExistence type="predicted"/>
<protein>
    <submittedName>
        <fullName evidence="9">Sortilin</fullName>
    </submittedName>
</protein>
<dbReference type="GO" id="GO:0016020">
    <property type="term" value="C:membrane"/>
    <property type="evidence" value="ECO:0007669"/>
    <property type="project" value="UniProtKB-SubCell"/>
</dbReference>
<dbReference type="SMART" id="SM00602">
    <property type="entry name" value="VPS10"/>
    <property type="match status" value="1"/>
</dbReference>
<evidence type="ECO:0000256" key="7">
    <source>
        <dbReference type="SAM" id="SignalP"/>
    </source>
</evidence>
<keyword evidence="2" id="KW-0677">Repeat</keyword>
<dbReference type="GO" id="GO:0006897">
    <property type="term" value="P:endocytosis"/>
    <property type="evidence" value="ECO:0007669"/>
    <property type="project" value="TreeGrafter"/>
</dbReference>
<feature type="region of interest" description="Disordered" evidence="5">
    <location>
        <begin position="947"/>
        <end position="979"/>
    </location>
</feature>
<dbReference type="GO" id="GO:0005794">
    <property type="term" value="C:Golgi apparatus"/>
    <property type="evidence" value="ECO:0007669"/>
    <property type="project" value="TreeGrafter"/>
</dbReference>
<comment type="subcellular location">
    <subcellularLocation>
        <location evidence="1">Membrane</location>
    </subcellularLocation>
</comment>
<dbReference type="WBParaSite" id="MCU_001123-RA">
    <property type="protein sequence ID" value="MCU_001123-RA"/>
    <property type="gene ID" value="MCU_001123"/>
</dbReference>
<dbReference type="InterPro" id="IPR031778">
    <property type="entry name" value="Sortilin_N"/>
</dbReference>
<dbReference type="InterPro" id="IPR015943">
    <property type="entry name" value="WD40/YVTN_repeat-like_dom_sf"/>
</dbReference>
<dbReference type="InterPro" id="IPR050310">
    <property type="entry name" value="VPS10-sortilin"/>
</dbReference>
<reference evidence="9" key="1">
    <citation type="submission" date="2019-11" db="UniProtKB">
        <authorList>
            <consortium name="WormBaseParasite"/>
        </authorList>
    </citation>
    <scope>IDENTIFICATION</scope>
</reference>
<dbReference type="GO" id="GO:0005829">
    <property type="term" value="C:cytosol"/>
    <property type="evidence" value="ECO:0007669"/>
    <property type="project" value="GOC"/>
</dbReference>
<dbReference type="InterPro" id="IPR031777">
    <property type="entry name" value="Sortilin_C"/>
</dbReference>
<dbReference type="Pfam" id="PF15901">
    <property type="entry name" value="Sortilin_C"/>
    <property type="match status" value="1"/>
</dbReference>
<dbReference type="GO" id="GO:0006895">
    <property type="term" value="P:Golgi to endosome transport"/>
    <property type="evidence" value="ECO:0007669"/>
    <property type="project" value="TreeGrafter"/>
</dbReference>
<feature type="transmembrane region" description="Helical" evidence="6">
    <location>
        <begin position="814"/>
        <end position="837"/>
    </location>
</feature>
<evidence type="ECO:0000256" key="3">
    <source>
        <dbReference type="ARBA" id="ARBA00023136"/>
    </source>
</evidence>
<feature type="signal peptide" evidence="7">
    <location>
        <begin position="1"/>
        <end position="24"/>
    </location>
</feature>
<dbReference type="InterPro" id="IPR006581">
    <property type="entry name" value="VPS10"/>
</dbReference>
<dbReference type="PANTHER" id="PTHR12106">
    <property type="entry name" value="SORTILIN RELATED"/>
    <property type="match status" value="1"/>
</dbReference>
<feature type="compositionally biased region" description="Acidic residues" evidence="5">
    <location>
        <begin position="947"/>
        <end position="956"/>
    </location>
</feature>
<dbReference type="SUPFAM" id="SSF110296">
    <property type="entry name" value="Oligoxyloglucan reducing end-specific cellobiohydrolase"/>
    <property type="match status" value="2"/>
</dbReference>
<dbReference type="Gene3D" id="2.10.70.80">
    <property type="match status" value="1"/>
</dbReference>
<name>A0A5K3EK16_MESCO</name>
<feature type="domain" description="VPS10" evidence="8">
    <location>
        <begin position="77"/>
        <end position="810"/>
    </location>
</feature>